<name>A0A385PZ69_9FIRM</name>
<keyword evidence="3" id="KW-1185">Reference proteome</keyword>
<proteinExistence type="predicted"/>
<protein>
    <submittedName>
        <fullName evidence="2">DUF1533 domain-containing protein</fullName>
    </submittedName>
</protein>
<dbReference type="EMBL" id="CP032364">
    <property type="protein sequence ID" value="AYA98869.1"/>
    <property type="molecule type" value="Genomic_DNA"/>
</dbReference>
<dbReference type="InterPro" id="IPR011432">
    <property type="entry name" value="Shr-like_HID"/>
</dbReference>
<dbReference type="OrthoDB" id="2077842at2"/>
<reference evidence="2 3" key="1">
    <citation type="submission" date="2018-09" db="EMBL/GenBank/DDBJ databases">
        <title>Genome sequencing of Lachnoanaerobaculum umeaense DSM 23576.</title>
        <authorList>
            <person name="Kook J.-K."/>
            <person name="Park S.-N."/>
            <person name="Lim Y.K."/>
        </authorList>
    </citation>
    <scope>NUCLEOTIDE SEQUENCE [LARGE SCALE GENOMIC DNA]</scope>
    <source>
        <strain evidence="3">DSM 23576 \ CCUG 58757</strain>
    </source>
</reference>
<dbReference type="AlphaFoldDB" id="A0A385PZ69"/>
<dbReference type="Proteomes" id="UP000265562">
    <property type="component" value="Chromosome"/>
</dbReference>
<accession>A0A385PZ69</accession>
<dbReference type="Pfam" id="PF07550">
    <property type="entry name" value="Shr-like_HID"/>
    <property type="match status" value="1"/>
</dbReference>
<sequence>MKKRYLSILAPAAFALMITGCGKAADTATTVAESSTMQSESQTEVSKEIKSEIGNENYVYAKINIPYADYYYGEINDVKPEADPEKLTAKLDAPDAAADIRSDGNYDAVSSVTNKKAEKIGSAVSEVVGDGSTISGVKEVNIAISKALYEDAKKAIEEKKESTNPLLTFVAEITETTDTTPAEYKVLNSDGTFSKTVGNTVKNDLESSITTTSNYGNYEIDIKDLELEVDNVQGVVLETKEGKKYGLEHLENIWITPSKLALAAAPFTENHGNVQAYLRYQDLPGQTISKITYLLKDADDIEIGTDLFCKLLVPENYSIKGDESTNYTKDGSQINFEIASDDSKYAIGRAVSKKKDVDITNVKEENGVLSLPKEFVPGKYQFIFTNDKYADLSFTAVINSNLSADQFHFENNTLTLDENESGLTIKEYLNAITGAKVNDTEYKGGKGRKFGKVAFNEDGSINLDAKYSSDGKDEPVFAEAGTYTIVLSADGYPDLTIEVTK</sequence>
<evidence type="ECO:0000259" key="1">
    <source>
        <dbReference type="Pfam" id="PF07550"/>
    </source>
</evidence>
<dbReference type="KEGG" id="lua:D4A81_02350"/>
<dbReference type="RefSeq" id="WP_111525302.1">
    <property type="nucleotide sequence ID" value="NZ_CP032364.1"/>
</dbReference>
<feature type="domain" description="Heme-binding protein Shr-like Hb-interacting" evidence="1">
    <location>
        <begin position="423"/>
        <end position="499"/>
    </location>
</feature>
<evidence type="ECO:0000313" key="3">
    <source>
        <dbReference type="Proteomes" id="UP000265562"/>
    </source>
</evidence>
<dbReference type="PROSITE" id="PS51257">
    <property type="entry name" value="PROKAR_LIPOPROTEIN"/>
    <property type="match status" value="1"/>
</dbReference>
<evidence type="ECO:0000313" key="2">
    <source>
        <dbReference type="EMBL" id="AYA98869.1"/>
    </source>
</evidence>
<gene>
    <name evidence="2" type="ORF">D4A81_02350</name>
</gene>
<organism evidence="2 3">
    <name type="scientific">Lachnoanaerobaculum umeaense</name>
    <dbReference type="NCBI Taxonomy" id="617123"/>
    <lineage>
        <taxon>Bacteria</taxon>
        <taxon>Bacillati</taxon>
        <taxon>Bacillota</taxon>
        <taxon>Clostridia</taxon>
        <taxon>Lachnospirales</taxon>
        <taxon>Lachnospiraceae</taxon>
        <taxon>Lachnoanaerobaculum</taxon>
    </lineage>
</organism>